<evidence type="ECO:0000256" key="4">
    <source>
        <dbReference type="ARBA" id="ARBA00022448"/>
    </source>
</evidence>
<evidence type="ECO:0000256" key="7">
    <source>
        <dbReference type="ARBA" id="ARBA00022723"/>
    </source>
</evidence>
<evidence type="ECO:0000256" key="8">
    <source>
        <dbReference type="ARBA" id="ARBA00022842"/>
    </source>
</evidence>
<dbReference type="AlphaFoldDB" id="A0A2R3SK54"/>
<dbReference type="Pfam" id="PF00116">
    <property type="entry name" value="COX2"/>
    <property type="match status" value="1"/>
</dbReference>
<evidence type="ECO:0000256" key="13">
    <source>
        <dbReference type="ARBA" id="ARBA00023136"/>
    </source>
</evidence>
<evidence type="ECO:0000256" key="10">
    <source>
        <dbReference type="ARBA" id="ARBA00022982"/>
    </source>
</evidence>
<evidence type="ECO:0000256" key="6">
    <source>
        <dbReference type="ARBA" id="ARBA00022692"/>
    </source>
</evidence>
<dbReference type="PROSITE" id="PS00078">
    <property type="entry name" value="COX2"/>
    <property type="match status" value="1"/>
</dbReference>
<dbReference type="PROSITE" id="PS50857">
    <property type="entry name" value="COX2_CUA"/>
    <property type="match status" value="1"/>
</dbReference>
<dbReference type="InterPro" id="IPR008972">
    <property type="entry name" value="Cupredoxin"/>
</dbReference>
<dbReference type="InterPro" id="IPR036257">
    <property type="entry name" value="Cyt_c_oxidase_su2_TM_sf"/>
</dbReference>
<keyword evidence="4 15" id="KW-0813">Transport</keyword>
<keyword evidence="7 15" id="KW-0479">Metal-binding</keyword>
<keyword evidence="15" id="KW-0999">Mitochondrion inner membrane</keyword>
<dbReference type="PANTHER" id="PTHR22888:SF9">
    <property type="entry name" value="CYTOCHROME C OXIDASE SUBUNIT 2"/>
    <property type="match status" value="1"/>
</dbReference>
<dbReference type="Pfam" id="PF02790">
    <property type="entry name" value="COX2_TM"/>
    <property type="match status" value="1"/>
</dbReference>
<keyword evidence="15 19" id="KW-0496">Mitochondrion</keyword>
<dbReference type="PROSITE" id="PS50999">
    <property type="entry name" value="COX2_TM"/>
    <property type="match status" value="1"/>
</dbReference>
<organism evidence="19">
    <name type="scientific">Eurylepta cornuta</name>
    <dbReference type="NCBI Taxonomy" id="1879303"/>
    <lineage>
        <taxon>Eukaryota</taxon>
        <taxon>Metazoa</taxon>
        <taxon>Spiralia</taxon>
        <taxon>Lophotrochozoa</taxon>
        <taxon>Platyhelminthes</taxon>
        <taxon>Rhabditophora</taxon>
        <taxon>Polycladida</taxon>
        <taxon>Cotylea</taxon>
        <taxon>Euryleptidae</taxon>
        <taxon>Eurylepta</taxon>
    </lineage>
</organism>
<dbReference type="GO" id="GO:0004129">
    <property type="term" value="F:cytochrome-c oxidase activity"/>
    <property type="evidence" value="ECO:0007669"/>
    <property type="project" value="UniProtKB-EC"/>
</dbReference>
<comment type="catalytic activity">
    <reaction evidence="14">
        <text>4 Fe(II)-[cytochrome c] + O2 + 8 H(+)(in) = 4 Fe(III)-[cytochrome c] + 2 H2O + 4 H(+)(out)</text>
        <dbReference type="Rhea" id="RHEA:11436"/>
        <dbReference type="Rhea" id="RHEA-COMP:10350"/>
        <dbReference type="Rhea" id="RHEA-COMP:14399"/>
        <dbReference type="ChEBI" id="CHEBI:15377"/>
        <dbReference type="ChEBI" id="CHEBI:15378"/>
        <dbReference type="ChEBI" id="CHEBI:15379"/>
        <dbReference type="ChEBI" id="CHEBI:29033"/>
        <dbReference type="ChEBI" id="CHEBI:29034"/>
        <dbReference type="EC" id="7.1.1.9"/>
    </reaction>
    <physiologicalReaction direction="left-to-right" evidence="14">
        <dbReference type="Rhea" id="RHEA:11437"/>
    </physiologicalReaction>
</comment>
<geneLocation type="mitochondrion" evidence="19"/>
<dbReference type="InterPro" id="IPR011759">
    <property type="entry name" value="Cyt_c_oxidase_su2_TM_dom"/>
</dbReference>
<gene>
    <name evidence="19" type="primary">COX2</name>
</gene>
<evidence type="ECO:0000259" key="17">
    <source>
        <dbReference type="PROSITE" id="PS50857"/>
    </source>
</evidence>
<dbReference type="InterPro" id="IPR001505">
    <property type="entry name" value="Copper_CuA"/>
</dbReference>
<evidence type="ECO:0000256" key="14">
    <source>
        <dbReference type="ARBA" id="ARBA00049512"/>
    </source>
</evidence>
<dbReference type="SUPFAM" id="SSF49503">
    <property type="entry name" value="Cupredoxins"/>
    <property type="match status" value="1"/>
</dbReference>
<feature type="transmembrane region" description="Helical" evidence="16">
    <location>
        <begin position="69"/>
        <end position="93"/>
    </location>
</feature>
<dbReference type="InterPro" id="IPR002429">
    <property type="entry name" value="CcO_II-like_C"/>
</dbReference>
<dbReference type="EMBL" id="MF993334">
    <property type="protein sequence ID" value="AVP74417.1"/>
    <property type="molecule type" value="Genomic_DNA"/>
</dbReference>
<evidence type="ECO:0000259" key="18">
    <source>
        <dbReference type="PROSITE" id="PS50999"/>
    </source>
</evidence>
<evidence type="ECO:0000256" key="1">
    <source>
        <dbReference type="ARBA" id="ARBA00004141"/>
    </source>
</evidence>
<evidence type="ECO:0000256" key="3">
    <source>
        <dbReference type="ARBA" id="ARBA00015946"/>
    </source>
</evidence>
<dbReference type="Gene3D" id="2.60.40.420">
    <property type="entry name" value="Cupredoxins - blue copper proteins"/>
    <property type="match status" value="1"/>
</dbReference>
<keyword evidence="13 15" id="KW-0472">Membrane</keyword>
<evidence type="ECO:0000256" key="2">
    <source>
        <dbReference type="ARBA" id="ARBA00007866"/>
    </source>
</evidence>
<keyword evidence="5 15" id="KW-0679">Respiratory chain</keyword>
<dbReference type="SUPFAM" id="SSF81464">
    <property type="entry name" value="Cytochrome c oxidase subunit II-like, transmembrane region"/>
    <property type="match status" value="1"/>
</dbReference>
<keyword evidence="6 15" id="KW-0812">Transmembrane</keyword>
<dbReference type="GO" id="GO:0042773">
    <property type="term" value="P:ATP synthesis coupled electron transport"/>
    <property type="evidence" value="ECO:0007669"/>
    <property type="project" value="TreeGrafter"/>
</dbReference>
<keyword evidence="12 15" id="KW-0186">Copper</keyword>
<accession>A0A2R3SK54</accession>
<dbReference type="GO" id="GO:0005507">
    <property type="term" value="F:copper ion binding"/>
    <property type="evidence" value="ECO:0007669"/>
    <property type="project" value="InterPro"/>
</dbReference>
<comment type="subcellular location">
    <subcellularLocation>
        <location evidence="1">Membrane</location>
        <topology evidence="1">Multi-pass membrane protein</topology>
    </subcellularLocation>
    <subcellularLocation>
        <location evidence="15">Mitochondrion inner membrane</location>
        <topology evidence="15">Multi-pass membrane protein</topology>
    </subcellularLocation>
</comment>
<sequence length="257" mass="28214">MNNQFGTGVIYGLSFQNGVSPVMSETIKFHDENMLVLIVIACLVAGSIILVWCNSFSSLEFIDSKVMEILWTLLPIFILVTLALPSLELLYFLDCPKDIDGVATIRATGMQWYWNYDITYELTGAKFNFDSYILDSNSNEKGYRLLEVDNPAFAPRGEVVKLVVSGGDVIHSFAVPSLGVKLDGVPGRMNEGGFIALKLGSYYGQCSEICGANHSFMPINIEVIPIKAFAEGFNSAINPNILLIINQSSHSSYTLNG</sequence>
<dbReference type="InterPro" id="IPR045187">
    <property type="entry name" value="CcO_II"/>
</dbReference>
<comment type="function">
    <text evidence="15">Component of the cytochrome c oxidase, the last enzyme in the mitochondrial electron transport chain which drives oxidative phosphorylation. The respiratory chain contains 3 multisubunit complexes succinate dehydrogenase (complex II, CII), ubiquinol-cytochrome c oxidoreductase (cytochrome b-c1 complex, complex III, CIII) and cytochrome c oxidase (complex IV, CIV), that cooperate to transfer electrons derived from NADH and succinate to molecular oxygen, creating an electrochemical gradient over the inner membrane that drives transmembrane transport and the ATP synthase. Cytochrome c oxidase is the component of the respiratory chain that catalyzes the reduction of oxygen to water. Electrons originating from reduced cytochrome c in the intermembrane space (IMS) are transferred via the dinuclear copper A center (CU(A)) of subunit 2 and heme A of subunit 1 to the active site in subunit 1, a binuclear center (BNC) formed by heme A3 and copper B (CU(B)). The BNC reduces molecular oxygen to 2 water molecules using 4 electrons from cytochrome c in the IMS and 4 protons from the mitochondrial matrix.</text>
</comment>
<evidence type="ECO:0000256" key="15">
    <source>
        <dbReference type="RuleBase" id="RU000457"/>
    </source>
</evidence>
<comment type="cofactor">
    <cofactor evidence="15">
        <name>Cu cation</name>
        <dbReference type="ChEBI" id="CHEBI:23378"/>
    </cofactor>
    <text evidence="15">Binds a copper A center.</text>
</comment>
<keyword evidence="10 15" id="KW-0249">Electron transport</keyword>
<dbReference type="PRINTS" id="PR01166">
    <property type="entry name" value="CYCOXIDASEII"/>
</dbReference>
<feature type="transmembrane region" description="Helical" evidence="16">
    <location>
        <begin position="34"/>
        <end position="57"/>
    </location>
</feature>
<evidence type="ECO:0000256" key="16">
    <source>
        <dbReference type="SAM" id="Phobius"/>
    </source>
</evidence>
<dbReference type="GO" id="GO:0005743">
    <property type="term" value="C:mitochondrial inner membrane"/>
    <property type="evidence" value="ECO:0007669"/>
    <property type="project" value="UniProtKB-SubCell"/>
</dbReference>
<feature type="domain" description="Cytochrome oxidase subunit II copper A binding" evidence="17">
    <location>
        <begin position="100"/>
        <end position="235"/>
    </location>
</feature>
<protein>
    <recommendedName>
        <fullName evidence="3 15">Cytochrome c oxidase subunit 2</fullName>
    </recommendedName>
</protein>
<keyword evidence="9" id="KW-1278">Translocase</keyword>
<evidence type="ECO:0000256" key="12">
    <source>
        <dbReference type="ARBA" id="ARBA00023008"/>
    </source>
</evidence>
<evidence type="ECO:0000256" key="5">
    <source>
        <dbReference type="ARBA" id="ARBA00022660"/>
    </source>
</evidence>
<dbReference type="PANTHER" id="PTHR22888">
    <property type="entry name" value="CYTOCHROME C OXIDASE, SUBUNIT II"/>
    <property type="match status" value="1"/>
</dbReference>
<evidence type="ECO:0000313" key="19">
    <source>
        <dbReference type="EMBL" id="AVP74417.1"/>
    </source>
</evidence>
<name>A0A2R3SK54_9PLAT</name>
<keyword evidence="8" id="KW-0460">Magnesium</keyword>
<evidence type="ECO:0000256" key="9">
    <source>
        <dbReference type="ARBA" id="ARBA00022967"/>
    </source>
</evidence>
<proteinExistence type="inferred from homology"/>
<dbReference type="Gene3D" id="1.10.287.90">
    <property type="match status" value="1"/>
</dbReference>
<keyword evidence="11 16" id="KW-1133">Transmembrane helix</keyword>
<feature type="domain" description="Cytochrome oxidase subunit II transmembrane region profile" evidence="18">
    <location>
        <begin position="7"/>
        <end position="97"/>
    </location>
</feature>
<comment type="similarity">
    <text evidence="2 15">Belongs to the cytochrome c oxidase subunit 2 family.</text>
</comment>
<evidence type="ECO:0000256" key="11">
    <source>
        <dbReference type="ARBA" id="ARBA00022989"/>
    </source>
</evidence>
<reference evidence="19" key="1">
    <citation type="journal article" date="2018" name="Genomics">
        <title>Probing recalcitrant problems in polyclad evolution and systematics with novel mitochondrial genome resources.</title>
        <authorList>
            <person name="Kenny N.J."/>
            <person name="Norena C."/>
            <person name="Damborenea C."/>
            <person name="Grande C."/>
        </authorList>
    </citation>
    <scope>NUCLEOTIDE SEQUENCE</scope>
</reference>